<gene>
    <name evidence="1" type="ORF">RPERSI_LOCUS29270</name>
</gene>
<evidence type="ECO:0000313" key="2">
    <source>
        <dbReference type="Proteomes" id="UP000789920"/>
    </source>
</evidence>
<organism evidence="1 2">
    <name type="scientific">Racocetra persica</name>
    <dbReference type="NCBI Taxonomy" id="160502"/>
    <lineage>
        <taxon>Eukaryota</taxon>
        <taxon>Fungi</taxon>
        <taxon>Fungi incertae sedis</taxon>
        <taxon>Mucoromycota</taxon>
        <taxon>Glomeromycotina</taxon>
        <taxon>Glomeromycetes</taxon>
        <taxon>Diversisporales</taxon>
        <taxon>Gigasporaceae</taxon>
        <taxon>Racocetra</taxon>
    </lineage>
</organism>
<keyword evidence="2" id="KW-1185">Reference proteome</keyword>
<feature type="non-terminal residue" evidence="1">
    <location>
        <position position="1"/>
    </location>
</feature>
<accession>A0ACA9SBK2</accession>
<comment type="caution">
    <text evidence="1">The sequence shown here is derived from an EMBL/GenBank/DDBJ whole genome shotgun (WGS) entry which is preliminary data.</text>
</comment>
<evidence type="ECO:0000313" key="1">
    <source>
        <dbReference type="EMBL" id="CAG8834686.1"/>
    </source>
</evidence>
<feature type="non-terminal residue" evidence="1">
    <location>
        <position position="148"/>
    </location>
</feature>
<reference evidence="1" key="1">
    <citation type="submission" date="2021-06" db="EMBL/GenBank/DDBJ databases">
        <authorList>
            <person name="Kallberg Y."/>
            <person name="Tangrot J."/>
            <person name="Rosling A."/>
        </authorList>
    </citation>
    <scope>NUCLEOTIDE SEQUENCE</scope>
    <source>
        <strain evidence="1">MA461A</strain>
    </source>
</reference>
<proteinExistence type="predicted"/>
<dbReference type="Proteomes" id="UP000789920">
    <property type="component" value="Unassembled WGS sequence"/>
</dbReference>
<protein>
    <submittedName>
        <fullName evidence="1">12806_t:CDS:1</fullName>
    </submittedName>
</protein>
<name>A0ACA9SBK2_9GLOM</name>
<sequence>DNTMSKELNTGKGKNRYKYQSFNALVENLKIDITPSAAKEQEPEGFGSFFYESLESWKELNLSAHFRIFVREVSVYCQSLPQIIYHKEKIIQILEKHLQVEDSLALEPLLDLVTKLSRDLEIDFYPFFERIVGVIIPLTRLRDVKILE</sequence>
<dbReference type="EMBL" id="CAJVQC010109869">
    <property type="protein sequence ID" value="CAG8834686.1"/>
    <property type="molecule type" value="Genomic_DNA"/>
</dbReference>